<evidence type="ECO:0000256" key="1">
    <source>
        <dbReference type="ARBA" id="ARBA00004141"/>
    </source>
</evidence>
<dbReference type="Pfam" id="PF13962">
    <property type="entry name" value="PGG"/>
    <property type="match status" value="1"/>
</dbReference>
<feature type="domain" description="PGG" evidence="9">
    <location>
        <begin position="180"/>
        <end position="293"/>
    </location>
</feature>
<accession>A0A9Q1RHK7</accession>
<evidence type="ECO:0000256" key="2">
    <source>
        <dbReference type="ARBA" id="ARBA00022692"/>
    </source>
</evidence>
<proteinExistence type="predicted"/>
<sequence length="329" mass="36507">MTDDDGDTTLQKAVRNQHLDVVKLLVKEEDPEFILQATLAGETPLHLTAESGFQCALLEILESCTRPSYAGPCGRTAPCINNSWICRCYVPELIDHPREMKMAFNKENQTPQDATLAYSWSRDRDRIECHLLRVGRMGRHDFKIGLQNKEKPKDEVETGDQTQQQEQKTEKKSKKMIDKVVKAAQTHLIVATLVVTVTFAAGFTLPGGFDSNPSPNQGMAILTRKAAFKAFIITDAIGFVCSAGAVFSYFAMVANAAFFQEVRAVRRLYMIATGLQLLALAAVVLAFVTGIYATLVHAIGLAITVSSIGCISFLIYFYMLFMTFDWKSL</sequence>
<dbReference type="PANTHER" id="PTHR24186">
    <property type="entry name" value="PROTEIN PHOSPHATASE 1 REGULATORY SUBUNIT"/>
    <property type="match status" value="1"/>
</dbReference>
<reference evidence="11" key="1">
    <citation type="journal article" date="2023" name="Proc. Natl. Acad. Sci. U.S.A.">
        <title>Genomic and structural basis for evolution of tropane alkaloid biosynthesis.</title>
        <authorList>
            <person name="Wanga Y.-J."/>
            <person name="Taina T."/>
            <person name="Yua J.-Y."/>
            <person name="Lia J."/>
            <person name="Xua B."/>
            <person name="Chenc J."/>
            <person name="D'Auriad J.C."/>
            <person name="Huanga J.-P."/>
            <person name="Huanga S.-X."/>
        </authorList>
    </citation>
    <scope>NUCLEOTIDE SEQUENCE [LARGE SCALE GENOMIC DNA]</scope>
    <source>
        <strain evidence="11">cv. KIB-2019</strain>
    </source>
</reference>
<feature type="transmembrane region" description="Helical" evidence="8">
    <location>
        <begin position="298"/>
        <end position="321"/>
    </location>
</feature>
<feature type="transmembrane region" description="Helical" evidence="8">
    <location>
        <begin position="268"/>
        <end position="292"/>
    </location>
</feature>
<comment type="caution">
    <text evidence="10">The sequence shown here is derived from an EMBL/GenBank/DDBJ whole genome shotgun (WGS) entry which is preliminary data.</text>
</comment>
<dbReference type="Proteomes" id="UP001152561">
    <property type="component" value="Unassembled WGS sequence"/>
</dbReference>
<dbReference type="PANTHER" id="PTHR24186:SF50">
    <property type="entry name" value="ANKYRIN REPEAT-CONTAINING PROTEIN ITN1-LIKE ISOFORM X1"/>
    <property type="match status" value="1"/>
</dbReference>
<evidence type="ECO:0000313" key="10">
    <source>
        <dbReference type="EMBL" id="KAJ8557114.1"/>
    </source>
</evidence>
<feature type="compositionally biased region" description="Basic and acidic residues" evidence="7">
    <location>
        <begin position="145"/>
        <end position="156"/>
    </location>
</feature>
<keyword evidence="3" id="KW-0677">Repeat</keyword>
<evidence type="ECO:0000313" key="11">
    <source>
        <dbReference type="Proteomes" id="UP001152561"/>
    </source>
</evidence>
<evidence type="ECO:0000256" key="5">
    <source>
        <dbReference type="ARBA" id="ARBA00023043"/>
    </source>
</evidence>
<name>A0A9Q1RHK7_9SOLA</name>
<dbReference type="OrthoDB" id="10040922at2759"/>
<keyword evidence="2 8" id="KW-0812">Transmembrane</keyword>
<keyword evidence="5" id="KW-0040">ANK repeat</keyword>
<dbReference type="GO" id="GO:0005886">
    <property type="term" value="C:plasma membrane"/>
    <property type="evidence" value="ECO:0007669"/>
    <property type="project" value="TreeGrafter"/>
</dbReference>
<dbReference type="EMBL" id="JAJAGQ010000007">
    <property type="protein sequence ID" value="KAJ8557114.1"/>
    <property type="molecule type" value="Genomic_DNA"/>
</dbReference>
<keyword evidence="11" id="KW-1185">Reference proteome</keyword>
<organism evidence="10 11">
    <name type="scientific">Anisodus acutangulus</name>
    <dbReference type="NCBI Taxonomy" id="402998"/>
    <lineage>
        <taxon>Eukaryota</taxon>
        <taxon>Viridiplantae</taxon>
        <taxon>Streptophyta</taxon>
        <taxon>Embryophyta</taxon>
        <taxon>Tracheophyta</taxon>
        <taxon>Spermatophyta</taxon>
        <taxon>Magnoliopsida</taxon>
        <taxon>eudicotyledons</taxon>
        <taxon>Gunneridae</taxon>
        <taxon>Pentapetalae</taxon>
        <taxon>asterids</taxon>
        <taxon>lamiids</taxon>
        <taxon>Solanales</taxon>
        <taxon>Solanaceae</taxon>
        <taxon>Solanoideae</taxon>
        <taxon>Hyoscyameae</taxon>
        <taxon>Anisodus</taxon>
    </lineage>
</organism>
<feature type="transmembrane region" description="Helical" evidence="8">
    <location>
        <begin position="226"/>
        <end position="256"/>
    </location>
</feature>
<comment type="subcellular location">
    <subcellularLocation>
        <location evidence="1">Membrane</location>
        <topology evidence="1">Multi-pass membrane protein</topology>
    </subcellularLocation>
</comment>
<dbReference type="AlphaFoldDB" id="A0A9Q1RHK7"/>
<dbReference type="InterPro" id="IPR026961">
    <property type="entry name" value="PGG_dom"/>
</dbReference>
<keyword evidence="6 8" id="KW-0472">Membrane</keyword>
<evidence type="ECO:0000256" key="6">
    <source>
        <dbReference type="ARBA" id="ARBA00023136"/>
    </source>
</evidence>
<feature type="region of interest" description="Disordered" evidence="7">
    <location>
        <begin position="145"/>
        <end position="174"/>
    </location>
</feature>
<evidence type="ECO:0000256" key="3">
    <source>
        <dbReference type="ARBA" id="ARBA00022737"/>
    </source>
</evidence>
<evidence type="ECO:0000256" key="4">
    <source>
        <dbReference type="ARBA" id="ARBA00022989"/>
    </source>
</evidence>
<dbReference type="SUPFAM" id="SSF48403">
    <property type="entry name" value="Ankyrin repeat"/>
    <property type="match status" value="1"/>
</dbReference>
<dbReference type="InterPro" id="IPR002110">
    <property type="entry name" value="Ankyrin_rpt"/>
</dbReference>
<keyword evidence="4 8" id="KW-1133">Transmembrane helix</keyword>
<evidence type="ECO:0000256" key="7">
    <source>
        <dbReference type="SAM" id="MobiDB-lite"/>
    </source>
</evidence>
<dbReference type="Pfam" id="PF12796">
    <property type="entry name" value="Ank_2"/>
    <property type="match status" value="1"/>
</dbReference>
<feature type="transmembrane region" description="Helical" evidence="8">
    <location>
        <begin position="180"/>
        <end position="206"/>
    </location>
</feature>
<dbReference type="InterPro" id="IPR036770">
    <property type="entry name" value="Ankyrin_rpt-contain_sf"/>
</dbReference>
<evidence type="ECO:0000259" key="9">
    <source>
        <dbReference type="Pfam" id="PF13962"/>
    </source>
</evidence>
<evidence type="ECO:0000256" key="8">
    <source>
        <dbReference type="SAM" id="Phobius"/>
    </source>
</evidence>
<protein>
    <recommendedName>
        <fullName evidence="9">PGG domain-containing protein</fullName>
    </recommendedName>
</protein>
<dbReference type="Gene3D" id="1.25.40.20">
    <property type="entry name" value="Ankyrin repeat-containing domain"/>
    <property type="match status" value="1"/>
</dbReference>
<gene>
    <name evidence="10" type="ORF">K7X08_002739</name>
</gene>